<evidence type="ECO:0000256" key="2">
    <source>
        <dbReference type="RuleBase" id="RU102079"/>
    </source>
</evidence>
<gene>
    <name evidence="6" type="ORF">CBOVIS_LOCUS5713</name>
</gene>
<dbReference type="Proteomes" id="UP000494206">
    <property type="component" value="Unassembled WGS sequence"/>
</dbReference>
<dbReference type="EMBL" id="CADEPM010000003">
    <property type="protein sequence ID" value="CAB3403209.1"/>
    <property type="molecule type" value="Genomic_DNA"/>
</dbReference>
<proteinExistence type="predicted"/>
<evidence type="ECO:0000256" key="4">
    <source>
        <dbReference type="SAM" id="SignalP"/>
    </source>
</evidence>
<organism evidence="6 7">
    <name type="scientific">Caenorhabditis bovis</name>
    <dbReference type="NCBI Taxonomy" id="2654633"/>
    <lineage>
        <taxon>Eukaryota</taxon>
        <taxon>Metazoa</taxon>
        <taxon>Ecdysozoa</taxon>
        <taxon>Nematoda</taxon>
        <taxon>Chromadorea</taxon>
        <taxon>Rhabditida</taxon>
        <taxon>Rhabditina</taxon>
        <taxon>Rhabditomorpha</taxon>
        <taxon>Rhabditoidea</taxon>
        <taxon>Rhabditidae</taxon>
        <taxon>Peloderinae</taxon>
        <taxon>Caenorhabditis</taxon>
    </lineage>
</organism>
<keyword evidence="7" id="KW-1185">Reference proteome</keyword>
<dbReference type="Pfam" id="PF00337">
    <property type="entry name" value="Gal-bind_lectin"/>
    <property type="match status" value="1"/>
</dbReference>
<evidence type="ECO:0000256" key="3">
    <source>
        <dbReference type="SAM" id="MobiDB-lite"/>
    </source>
</evidence>
<dbReference type="GO" id="GO:0030246">
    <property type="term" value="F:carbohydrate binding"/>
    <property type="evidence" value="ECO:0007669"/>
    <property type="project" value="UniProtKB-UniRule"/>
</dbReference>
<accession>A0A8S1ET18</accession>
<feature type="region of interest" description="Disordered" evidence="3">
    <location>
        <begin position="289"/>
        <end position="332"/>
    </location>
</feature>
<feature type="signal peptide" evidence="4">
    <location>
        <begin position="1"/>
        <end position="20"/>
    </location>
</feature>
<evidence type="ECO:0000259" key="5">
    <source>
        <dbReference type="PROSITE" id="PS51304"/>
    </source>
</evidence>
<name>A0A8S1ET18_9PELO</name>
<feature type="region of interest" description="Disordered" evidence="3">
    <location>
        <begin position="355"/>
        <end position="378"/>
    </location>
</feature>
<sequence length="378" mass="38771">MSSRLLQLFLVFALTSSCAAANGILDCDKIDVNAHYRHFPFARPMADGDEIIVRGTLFTSMSKHKAAWDLYGTANSIGLHFRMDFKRNGQPHRLILNTQQNGRWKREQISSNPFHAGQAIEIRAKKVGNSFHLSYGNGIFLKTYPTRLPANFEMTSFLSWGDWVVHNIEMVCKNPPVAQRLVQSRSMVNANGGIALFESKLGSGISGTAGSGNGQSGNGNGGSMAGNGAGGGNVGSGINGGNSGGSGNGGSGSNGGSGNQGNNGGLWANLEDLIELMLIGSGNNGGNNGGSGGNNNGGNGGSGNNGGGNNGGSGGNNGGSGNSGNNGGSGKEMGDLTNLIDYIGILQAATMEEAEEATEVGEATMEEAEETMEVTSLD</sequence>
<feature type="region of interest" description="Disordered" evidence="3">
    <location>
        <begin position="237"/>
        <end position="263"/>
    </location>
</feature>
<keyword evidence="4" id="KW-0732">Signal</keyword>
<keyword evidence="1 2" id="KW-0430">Lectin</keyword>
<dbReference type="InterPro" id="IPR001079">
    <property type="entry name" value="Galectin_CRD"/>
</dbReference>
<evidence type="ECO:0000256" key="1">
    <source>
        <dbReference type="ARBA" id="ARBA00022734"/>
    </source>
</evidence>
<protein>
    <recommendedName>
        <fullName evidence="2">Galectin</fullName>
    </recommendedName>
</protein>
<dbReference type="InterPro" id="IPR013320">
    <property type="entry name" value="ConA-like_dom_sf"/>
</dbReference>
<evidence type="ECO:0000313" key="6">
    <source>
        <dbReference type="EMBL" id="CAB3403209.1"/>
    </source>
</evidence>
<dbReference type="SMART" id="SM00908">
    <property type="entry name" value="Gal-bind_lectin"/>
    <property type="match status" value="1"/>
</dbReference>
<feature type="chain" id="PRO_5035720553" description="Galectin" evidence="4">
    <location>
        <begin position="21"/>
        <end position="378"/>
    </location>
</feature>
<dbReference type="SUPFAM" id="SSF49899">
    <property type="entry name" value="Concanavalin A-like lectins/glucanases"/>
    <property type="match status" value="1"/>
</dbReference>
<dbReference type="PROSITE" id="PS51304">
    <property type="entry name" value="GALECTIN"/>
    <property type="match status" value="1"/>
</dbReference>
<reference evidence="6 7" key="1">
    <citation type="submission" date="2020-04" db="EMBL/GenBank/DDBJ databases">
        <authorList>
            <person name="Laetsch R D."/>
            <person name="Stevens L."/>
            <person name="Kumar S."/>
            <person name="Blaxter L. M."/>
        </authorList>
    </citation>
    <scope>NUCLEOTIDE SEQUENCE [LARGE SCALE GENOMIC DNA]</scope>
</reference>
<comment type="caution">
    <text evidence="6">The sequence shown here is derived from an EMBL/GenBank/DDBJ whole genome shotgun (WGS) entry which is preliminary data.</text>
</comment>
<evidence type="ECO:0000313" key="7">
    <source>
        <dbReference type="Proteomes" id="UP000494206"/>
    </source>
</evidence>
<feature type="domain" description="Galectin" evidence="5">
    <location>
        <begin position="37"/>
        <end position="171"/>
    </location>
</feature>
<dbReference type="SMART" id="SM00276">
    <property type="entry name" value="GLECT"/>
    <property type="match status" value="1"/>
</dbReference>
<dbReference type="PROSITE" id="PS51257">
    <property type="entry name" value="PROKAR_LIPOPROTEIN"/>
    <property type="match status" value="1"/>
</dbReference>
<dbReference type="AlphaFoldDB" id="A0A8S1ET18"/>
<dbReference type="Gene3D" id="2.60.120.200">
    <property type="match status" value="1"/>
</dbReference>
<feature type="compositionally biased region" description="Gly residues" evidence="3">
    <location>
        <begin position="289"/>
        <end position="331"/>
    </location>
</feature>
<feature type="compositionally biased region" description="Acidic residues" evidence="3">
    <location>
        <begin position="355"/>
        <end position="372"/>
    </location>
</feature>